<keyword evidence="1" id="KW-0732">Signal</keyword>
<proteinExistence type="predicted"/>
<reference evidence="2 3" key="1">
    <citation type="submission" date="2014-02" db="EMBL/GenBank/DDBJ databases">
        <title>The genome sequence of Colletotrichum simmondsii CBS122122.</title>
        <authorList>
            <person name="Baroncelli R."/>
            <person name="Thon M.R."/>
        </authorList>
    </citation>
    <scope>NUCLEOTIDE SEQUENCE [LARGE SCALE GENOMIC DNA]</scope>
    <source>
        <strain evidence="2 3">CBS122122</strain>
    </source>
</reference>
<evidence type="ECO:0000313" key="3">
    <source>
        <dbReference type="Proteomes" id="UP000070328"/>
    </source>
</evidence>
<evidence type="ECO:0000256" key="1">
    <source>
        <dbReference type="SAM" id="SignalP"/>
    </source>
</evidence>
<gene>
    <name evidence="2" type="ORF">CSIM01_03199</name>
</gene>
<protein>
    <submittedName>
        <fullName evidence="2">Uncharacterized protein</fullName>
    </submittedName>
</protein>
<dbReference type="Proteomes" id="UP000070328">
    <property type="component" value="Unassembled WGS sequence"/>
</dbReference>
<dbReference type="AlphaFoldDB" id="A0A135SBJ0"/>
<name>A0A135SBJ0_9PEZI</name>
<feature type="signal peptide" evidence="1">
    <location>
        <begin position="1"/>
        <end position="19"/>
    </location>
</feature>
<accession>A0A135SBJ0</accession>
<dbReference type="OrthoDB" id="4730252at2759"/>
<organism evidence="2 3">
    <name type="scientific">Colletotrichum simmondsii</name>
    <dbReference type="NCBI Taxonomy" id="703756"/>
    <lineage>
        <taxon>Eukaryota</taxon>
        <taxon>Fungi</taxon>
        <taxon>Dikarya</taxon>
        <taxon>Ascomycota</taxon>
        <taxon>Pezizomycotina</taxon>
        <taxon>Sordariomycetes</taxon>
        <taxon>Hypocreomycetidae</taxon>
        <taxon>Glomerellales</taxon>
        <taxon>Glomerellaceae</taxon>
        <taxon>Colletotrichum</taxon>
        <taxon>Colletotrichum acutatum species complex</taxon>
    </lineage>
</organism>
<comment type="caution">
    <text evidence="2">The sequence shown here is derived from an EMBL/GenBank/DDBJ whole genome shotgun (WGS) entry which is preliminary data.</text>
</comment>
<keyword evidence="3" id="KW-1185">Reference proteome</keyword>
<evidence type="ECO:0000313" key="2">
    <source>
        <dbReference type="EMBL" id="KXH33285.1"/>
    </source>
</evidence>
<sequence>MRLLAFSFLVSSGILLARAQQESLLTKAPPVTSETTAEEKSAAADMAETIDYDFVPVYMLTKLTNEEEEAFTSAISALEEGVAEEDDYLRPKLVHWTSDVDGTVENDLLPMNKKLELETTLESQSYFFFYADRKSVEDGGTIVAGHDWGTLCISKRANQKFTEFCRERNINLPRGGWKSMDAIIVELTEEIITWGVTWGRQPGPSWKSAYQNLDLNNMQMSELIDMHGEEINILEDPDWDAQTFEKRLREELDKIKDEL</sequence>
<feature type="chain" id="PRO_5007802063" evidence="1">
    <location>
        <begin position="20"/>
        <end position="259"/>
    </location>
</feature>
<dbReference type="EMBL" id="JFBX01000622">
    <property type="protein sequence ID" value="KXH33285.1"/>
    <property type="molecule type" value="Genomic_DNA"/>
</dbReference>